<dbReference type="InterPro" id="IPR050072">
    <property type="entry name" value="Peptidase_M20A"/>
</dbReference>
<dbReference type="Gene3D" id="3.30.70.360">
    <property type="match status" value="1"/>
</dbReference>
<evidence type="ECO:0000256" key="11">
    <source>
        <dbReference type="ARBA" id="ARBA00051301"/>
    </source>
</evidence>
<dbReference type="PANTHER" id="PTHR43808">
    <property type="entry name" value="ACETYLORNITHINE DEACETYLASE"/>
    <property type="match status" value="1"/>
</dbReference>
<dbReference type="GO" id="GO:0009014">
    <property type="term" value="F:succinyl-diaminopimelate desuccinylase activity"/>
    <property type="evidence" value="ECO:0007669"/>
    <property type="project" value="UniProtKB-EC"/>
</dbReference>
<dbReference type="InterPro" id="IPR011650">
    <property type="entry name" value="Peptidase_M20_dimer"/>
</dbReference>
<dbReference type="CDD" id="cd08659">
    <property type="entry name" value="M20_ArgE_DapE-like"/>
    <property type="match status" value="1"/>
</dbReference>
<evidence type="ECO:0000256" key="10">
    <source>
        <dbReference type="ARBA" id="ARBA00023285"/>
    </source>
</evidence>
<sequence>MRTTVDTDRLVELVKQLIRFDSSNPPGGEDKLALYLAEVMSSLGADVEVISAGAQRDSVLAIVRGTDPTRTLAVNGHIDVVPVAGQRWTRDPFTPEVRGGKLYGRGACDMKGGIGAAIEAIRTLTDNDLLPSTNVAFHLVADEETGGKLGTRWLMEHGYLAADACLIPEPTGLHVGVAERGALFARLTVNGRGGHGSVPDSGVSAIAGAARIVDTLHLRDFGVEHPLLGRPTCNVGKIWGGAAPNVIAESCAIEVDRRILPGASCESSIRELLDAVASLHPPVDVNAEVITFVQASEIDRAHPIVAWIGETVASVRSDSVVTGSMLGSDARFYRNDLSIPTVLLGPGDIAQAHTADEWVYVDDLTDAASIYLRAFQSFH</sequence>
<dbReference type="Proteomes" id="UP000467148">
    <property type="component" value="Chromosome"/>
</dbReference>
<feature type="domain" description="Peptidase M20 dimerisation" evidence="12">
    <location>
        <begin position="177"/>
        <end position="281"/>
    </location>
</feature>
<dbReference type="Gene3D" id="3.40.630.10">
    <property type="entry name" value="Zn peptidases"/>
    <property type="match status" value="1"/>
</dbReference>
<dbReference type="UniPathway" id="UPA00034">
    <property type="reaction ID" value="UER00021"/>
</dbReference>
<dbReference type="NCBIfam" id="TIGR01910">
    <property type="entry name" value="DapE-ArgE"/>
    <property type="match status" value="1"/>
</dbReference>
<dbReference type="PROSITE" id="PS00758">
    <property type="entry name" value="ARGE_DAPE_CPG2_1"/>
    <property type="match status" value="1"/>
</dbReference>
<evidence type="ECO:0000256" key="2">
    <source>
        <dbReference type="ARBA" id="ARBA00001947"/>
    </source>
</evidence>
<dbReference type="InterPro" id="IPR036264">
    <property type="entry name" value="Bact_exopeptidase_dim_dom"/>
</dbReference>
<organism evidence="13 14">
    <name type="scientific">Mycolicibacterium helvum</name>
    <dbReference type="NCBI Taxonomy" id="1534349"/>
    <lineage>
        <taxon>Bacteria</taxon>
        <taxon>Bacillati</taxon>
        <taxon>Actinomycetota</taxon>
        <taxon>Actinomycetes</taxon>
        <taxon>Mycobacteriales</taxon>
        <taxon>Mycobacteriaceae</taxon>
        <taxon>Mycolicibacterium</taxon>
    </lineage>
</organism>
<comment type="catalytic activity">
    <reaction evidence="11">
        <text>N-succinyl-(2S,6S)-2,6-diaminopimelate + H2O = (2S,6S)-2,6-diaminopimelate + succinate</text>
        <dbReference type="Rhea" id="RHEA:22608"/>
        <dbReference type="ChEBI" id="CHEBI:15377"/>
        <dbReference type="ChEBI" id="CHEBI:30031"/>
        <dbReference type="ChEBI" id="CHEBI:57609"/>
        <dbReference type="ChEBI" id="CHEBI:58087"/>
        <dbReference type="EC" id="3.5.1.18"/>
    </reaction>
</comment>
<dbReference type="KEGG" id="mhev:MHEL_31630"/>
<evidence type="ECO:0000259" key="12">
    <source>
        <dbReference type="Pfam" id="PF07687"/>
    </source>
</evidence>
<keyword evidence="9" id="KW-0862">Zinc</keyword>
<evidence type="ECO:0000256" key="9">
    <source>
        <dbReference type="ARBA" id="ARBA00022833"/>
    </source>
</evidence>
<dbReference type="InterPro" id="IPR010182">
    <property type="entry name" value="ArgE/DapE"/>
</dbReference>
<comment type="pathway">
    <text evidence="3">Amino-acid biosynthesis; L-lysine biosynthesis via DAP pathway; LL-2,6-diaminopimelate from (S)-tetrahydrodipicolinate (succinylase route): step 3/3.</text>
</comment>
<protein>
    <recommendedName>
        <fullName evidence="6">Probable succinyl-diaminopimelate desuccinylase</fullName>
        <ecNumber evidence="5">3.5.1.18</ecNumber>
    </recommendedName>
</protein>
<comment type="cofactor">
    <cofactor evidence="1">
        <name>Co(2+)</name>
        <dbReference type="ChEBI" id="CHEBI:48828"/>
    </cofactor>
</comment>
<dbReference type="EC" id="3.5.1.18" evidence="5"/>
<evidence type="ECO:0000256" key="8">
    <source>
        <dbReference type="ARBA" id="ARBA00022801"/>
    </source>
</evidence>
<evidence type="ECO:0000256" key="6">
    <source>
        <dbReference type="ARBA" id="ARBA00016853"/>
    </source>
</evidence>
<reference evidence="13 14" key="1">
    <citation type="journal article" date="2019" name="Emerg. Microbes Infect.">
        <title>Comprehensive subspecies identification of 175 nontuberculous mycobacteria species based on 7547 genomic profiles.</title>
        <authorList>
            <person name="Matsumoto Y."/>
            <person name="Kinjo T."/>
            <person name="Motooka D."/>
            <person name="Nabeya D."/>
            <person name="Jung N."/>
            <person name="Uechi K."/>
            <person name="Horii T."/>
            <person name="Iida T."/>
            <person name="Fujita J."/>
            <person name="Nakamura S."/>
        </authorList>
    </citation>
    <scope>NUCLEOTIDE SEQUENCE [LARGE SCALE GENOMIC DNA]</scope>
    <source>
        <strain evidence="13 14">JCM 30396</strain>
    </source>
</reference>
<comment type="cofactor">
    <cofactor evidence="2">
        <name>Zn(2+)</name>
        <dbReference type="ChEBI" id="CHEBI:29105"/>
    </cofactor>
</comment>
<evidence type="ECO:0000256" key="7">
    <source>
        <dbReference type="ARBA" id="ARBA00022723"/>
    </source>
</evidence>
<evidence type="ECO:0000313" key="13">
    <source>
        <dbReference type="EMBL" id="BBY64920.1"/>
    </source>
</evidence>
<comment type="similarity">
    <text evidence="4">Belongs to the peptidase M20A family.</text>
</comment>
<evidence type="ECO:0000313" key="14">
    <source>
        <dbReference type="Proteomes" id="UP000467148"/>
    </source>
</evidence>
<evidence type="ECO:0000256" key="5">
    <source>
        <dbReference type="ARBA" id="ARBA00011921"/>
    </source>
</evidence>
<name>A0A7I7T7E1_9MYCO</name>
<dbReference type="AlphaFoldDB" id="A0A7I7T7E1"/>
<dbReference type="Pfam" id="PF07687">
    <property type="entry name" value="M20_dimer"/>
    <property type="match status" value="1"/>
</dbReference>
<dbReference type="InterPro" id="IPR002933">
    <property type="entry name" value="Peptidase_M20"/>
</dbReference>
<keyword evidence="7" id="KW-0479">Metal-binding</keyword>
<dbReference type="SUPFAM" id="SSF55031">
    <property type="entry name" value="Bacterial exopeptidase dimerisation domain"/>
    <property type="match status" value="1"/>
</dbReference>
<evidence type="ECO:0000256" key="3">
    <source>
        <dbReference type="ARBA" id="ARBA00005130"/>
    </source>
</evidence>
<dbReference type="Pfam" id="PF01546">
    <property type="entry name" value="Peptidase_M20"/>
    <property type="match status" value="1"/>
</dbReference>
<keyword evidence="14" id="KW-1185">Reference proteome</keyword>
<dbReference type="GO" id="GO:0046872">
    <property type="term" value="F:metal ion binding"/>
    <property type="evidence" value="ECO:0007669"/>
    <property type="project" value="UniProtKB-KW"/>
</dbReference>
<dbReference type="GO" id="GO:0009089">
    <property type="term" value="P:lysine biosynthetic process via diaminopimelate"/>
    <property type="evidence" value="ECO:0007669"/>
    <property type="project" value="UniProtKB-UniPathway"/>
</dbReference>
<accession>A0A7I7T7E1</accession>
<evidence type="ECO:0000256" key="1">
    <source>
        <dbReference type="ARBA" id="ARBA00001941"/>
    </source>
</evidence>
<keyword evidence="10" id="KW-0170">Cobalt</keyword>
<dbReference type="InterPro" id="IPR001261">
    <property type="entry name" value="ArgE/DapE_CS"/>
</dbReference>
<proteinExistence type="inferred from homology"/>
<gene>
    <name evidence="13" type="ORF">MHEL_31630</name>
</gene>
<dbReference type="RefSeq" id="WP_163748992.1">
    <property type="nucleotide sequence ID" value="NZ_AP022596.1"/>
</dbReference>
<evidence type="ECO:0000256" key="4">
    <source>
        <dbReference type="ARBA" id="ARBA00006247"/>
    </source>
</evidence>
<dbReference type="EMBL" id="AP022596">
    <property type="protein sequence ID" value="BBY64920.1"/>
    <property type="molecule type" value="Genomic_DNA"/>
</dbReference>
<keyword evidence="8" id="KW-0378">Hydrolase</keyword>
<dbReference type="SUPFAM" id="SSF53187">
    <property type="entry name" value="Zn-dependent exopeptidases"/>
    <property type="match status" value="1"/>
</dbReference>